<dbReference type="AlphaFoldDB" id="A0A7I8W7L1"/>
<dbReference type="Proteomes" id="UP000549394">
    <property type="component" value="Unassembled WGS sequence"/>
</dbReference>
<evidence type="ECO:0000256" key="3">
    <source>
        <dbReference type="ARBA" id="ARBA00022912"/>
    </source>
</evidence>
<gene>
    <name evidence="6" type="ORF">DGYR_LOCUS11541</name>
</gene>
<dbReference type="SUPFAM" id="SSF52788">
    <property type="entry name" value="Phosphotyrosine protein phosphatases I"/>
    <property type="match status" value="1"/>
</dbReference>
<dbReference type="InterPro" id="IPR050438">
    <property type="entry name" value="LMW_PTPase"/>
</dbReference>
<name>A0A7I8W7L1_9ANNE</name>
<dbReference type="InterPro" id="IPR017867">
    <property type="entry name" value="Tyr_phospatase_low_mol_wt"/>
</dbReference>
<dbReference type="PANTHER" id="PTHR11717">
    <property type="entry name" value="LOW MOLECULAR WEIGHT PROTEIN TYROSINE PHOSPHATASE"/>
    <property type="match status" value="1"/>
</dbReference>
<dbReference type="EMBL" id="CAJFCJ010000019">
    <property type="protein sequence ID" value="CAD5123913.1"/>
    <property type="molecule type" value="Genomic_DNA"/>
</dbReference>
<comment type="caution">
    <text evidence="6">The sequence shown here is derived from an EMBL/GenBank/DDBJ whole genome shotgun (WGS) entry which is preliminary data.</text>
</comment>
<dbReference type="PRINTS" id="PR00719">
    <property type="entry name" value="LMWPTPASE"/>
</dbReference>
<dbReference type="OrthoDB" id="3388at2759"/>
<feature type="domain" description="Phosphotyrosine protein phosphatase I" evidence="5">
    <location>
        <begin position="11"/>
        <end position="120"/>
    </location>
</feature>
<evidence type="ECO:0000256" key="1">
    <source>
        <dbReference type="ARBA" id="ARBA00011063"/>
    </source>
</evidence>
<keyword evidence="2" id="KW-0378">Hydrolase</keyword>
<evidence type="ECO:0000256" key="4">
    <source>
        <dbReference type="PIRSR" id="PIRSR617867-1"/>
    </source>
</evidence>
<comment type="similarity">
    <text evidence="1">Belongs to the low molecular weight phosphotyrosine protein phosphatase family.</text>
</comment>
<sequence>MESEIQPWGDIAVLFVCENNTTQSTMAQAVMTKICIENNMEGVIVDSRGWDCKENLTPDELTLKVLNNHGIVGLQHKSKKITLIDFDYYDFVICMHDRLFRQCYELMNSNGKACRAYIKTLSDYDPYRDRKCPPKREIAYPYFPV</sequence>
<dbReference type="Gene3D" id="3.40.50.2300">
    <property type="match status" value="1"/>
</dbReference>
<evidence type="ECO:0000313" key="7">
    <source>
        <dbReference type="Proteomes" id="UP000549394"/>
    </source>
</evidence>
<keyword evidence="7" id="KW-1185">Reference proteome</keyword>
<evidence type="ECO:0000313" key="6">
    <source>
        <dbReference type="EMBL" id="CAD5123913.1"/>
    </source>
</evidence>
<keyword evidence="3" id="KW-0904">Protein phosphatase</keyword>
<dbReference type="GO" id="GO:0004725">
    <property type="term" value="F:protein tyrosine phosphatase activity"/>
    <property type="evidence" value="ECO:0007669"/>
    <property type="project" value="InterPro"/>
</dbReference>
<dbReference type="SMART" id="SM00226">
    <property type="entry name" value="LMWPc"/>
    <property type="match status" value="1"/>
</dbReference>
<evidence type="ECO:0000256" key="2">
    <source>
        <dbReference type="ARBA" id="ARBA00022801"/>
    </source>
</evidence>
<evidence type="ECO:0000259" key="5">
    <source>
        <dbReference type="SMART" id="SM00226"/>
    </source>
</evidence>
<reference evidence="6 7" key="1">
    <citation type="submission" date="2020-08" db="EMBL/GenBank/DDBJ databases">
        <authorList>
            <person name="Hejnol A."/>
        </authorList>
    </citation>
    <scope>NUCLEOTIDE SEQUENCE [LARGE SCALE GENOMIC DNA]</scope>
</reference>
<proteinExistence type="inferred from homology"/>
<dbReference type="InterPro" id="IPR023485">
    <property type="entry name" value="Ptyr_pPase"/>
</dbReference>
<accession>A0A7I8W7L1</accession>
<dbReference type="Pfam" id="PF01451">
    <property type="entry name" value="LMWPc"/>
    <property type="match status" value="1"/>
</dbReference>
<protein>
    <submittedName>
        <fullName evidence="6">DgyrCDS12221</fullName>
    </submittedName>
</protein>
<dbReference type="InterPro" id="IPR036196">
    <property type="entry name" value="Ptyr_pPase_sf"/>
</dbReference>
<organism evidence="6 7">
    <name type="scientific">Dimorphilus gyrociliatus</name>
    <dbReference type="NCBI Taxonomy" id="2664684"/>
    <lineage>
        <taxon>Eukaryota</taxon>
        <taxon>Metazoa</taxon>
        <taxon>Spiralia</taxon>
        <taxon>Lophotrochozoa</taxon>
        <taxon>Annelida</taxon>
        <taxon>Polychaeta</taxon>
        <taxon>Polychaeta incertae sedis</taxon>
        <taxon>Dinophilidae</taxon>
        <taxon>Dimorphilus</taxon>
    </lineage>
</organism>
<feature type="active site" description="Nucleophile" evidence="4">
    <location>
        <position position="17"/>
    </location>
</feature>
<dbReference type="PANTHER" id="PTHR11717:SF7">
    <property type="entry name" value="LOW MOLECULAR WEIGHT PHOSPHOTYROSINE PROTEIN PHOSPHATASE"/>
    <property type="match status" value="1"/>
</dbReference>